<name>A0AAU7XGF3_9HYPH</name>
<feature type="domain" description="Leucine-binding protein" evidence="5">
    <location>
        <begin position="14"/>
        <end position="356"/>
    </location>
</feature>
<dbReference type="PRINTS" id="PR00337">
    <property type="entry name" value="LEUILEVALBP"/>
</dbReference>
<evidence type="ECO:0000256" key="3">
    <source>
        <dbReference type="ARBA" id="ARBA00022729"/>
    </source>
</evidence>
<dbReference type="EMBL" id="CP158568">
    <property type="protein sequence ID" value="XBY46822.1"/>
    <property type="molecule type" value="Genomic_DNA"/>
</dbReference>
<evidence type="ECO:0000313" key="6">
    <source>
        <dbReference type="EMBL" id="XBY46822.1"/>
    </source>
</evidence>
<dbReference type="PANTHER" id="PTHR30483:SF6">
    <property type="entry name" value="PERIPLASMIC BINDING PROTEIN OF ABC TRANSPORTER FOR NATURAL AMINO ACIDS"/>
    <property type="match status" value="1"/>
</dbReference>
<sequence>MGLAGTGAASAADTLKLGMVAELSGAGAPAGTNWRDGAKLAVAEINAAGGILGKKVELPEYDTQTDPQVSRALVQKAIDDGAMAIIGTIYSGSTLVNMLVAKQNSMPQFVGSEAPSIVEKGNPFVYRTSSGSQKGVPALTPYFKDTLKAKKVGVAWVNNEFGKGGRTIFVAEMKKAGIDVVIDVASEQAQTDYAADVAKLKSANPDAVFVYMNQEESARFLVEAKKQALPMPLVGEVTLTEAKVIELAGEAAEGAIAHVGLTATATQIPGIAAFAKAFEETYKRRPTHDAIKGYIGVWTTKYVSEMVGKVDGEAFAAKMHGLCLKAAEYPKVLLDTCWDDRGEMSRPSFMVQVKGGSPVVIGTVPAN</sequence>
<dbReference type="GO" id="GO:0006865">
    <property type="term" value="P:amino acid transport"/>
    <property type="evidence" value="ECO:0007669"/>
    <property type="project" value="UniProtKB-KW"/>
</dbReference>
<dbReference type="Gene3D" id="3.40.50.2300">
    <property type="match status" value="2"/>
</dbReference>
<dbReference type="InterPro" id="IPR000709">
    <property type="entry name" value="Leu_Ile_Val-bd"/>
</dbReference>
<organism evidence="6">
    <name type="scientific">Methyloraptor flagellatus</name>
    <dbReference type="NCBI Taxonomy" id="3162530"/>
    <lineage>
        <taxon>Bacteria</taxon>
        <taxon>Pseudomonadati</taxon>
        <taxon>Pseudomonadota</taxon>
        <taxon>Alphaproteobacteria</taxon>
        <taxon>Hyphomicrobiales</taxon>
        <taxon>Ancalomicrobiaceae</taxon>
        <taxon>Methyloraptor</taxon>
    </lineage>
</organism>
<keyword evidence="4" id="KW-0029">Amino-acid transport</keyword>
<keyword evidence="2" id="KW-0813">Transport</keyword>
<evidence type="ECO:0000256" key="2">
    <source>
        <dbReference type="ARBA" id="ARBA00022448"/>
    </source>
</evidence>
<gene>
    <name evidence="6" type="ORF">ABS361_05585</name>
</gene>
<dbReference type="KEGG" id="mflg:ABS361_05585"/>
<dbReference type="Pfam" id="PF13458">
    <property type="entry name" value="Peripla_BP_6"/>
    <property type="match status" value="1"/>
</dbReference>
<accession>A0AAU7XGF3</accession>
<evidence type="ECO:0000256" key="1">
    <source>
        <dbReference type="ARBA" id="ARBA00010062"/>
    </source>
</evidence>
<dbReference type="AlphaFoldDB" id="A0AAU7XGF3"/>
<dbReference type="InterPro" id="IPR028082">
    <property type="entry name" value="Peripla_BP_I"/>
</dbReference>
<evidence type="ECO:0000259" key="5">
    <source>
        <dbReference type="Pfam" id="PF13458"/>
    </source>
</evidence>
<protein>
    <submittedName>
        <fullName evidence="6">ABC transporter substrate-binding protein</fullName>
    </submittedName>
</protein>
<evidence type="ECO:0000256" key="4">
    <source>
        <dbReference type="ARBA" id="ARBA00022970"/>
    </source>
</evidence>
<proteinExistence type="inferred from homology"/>
<comment type="similarity">
    <text evidence="1">Belongs to the leucine-binding protein family.</text>
</comment>
<dbReference type="InterPro" id="IPR051010">
    <property type="entry name" value="BCAA_transport"/>
</dbReference>
<dbReference type="InterPro" id="IPR028081">
    <property type="entry name" value="Leu-bd"/>
</dbReference>
<keyword evidence="3" id="KW-0732">Signal</keyword>
<dbReference type="PANTHER" id="PTHR30483">
    <property type="entry name" value="LEUCINE-SPECIFIC-BINDING PROTEIN"/>
    <property type="match status" value="1"/>
</dbReference>
<dbReference type="SUPFAM" id="SSF53822">
    <property type="entry name" value="Periplasmic binding protein-like I"/>
    <property type="match status" value="1"/>
</dbReference>
<reference evidence="6" key="1">
    <citation type="submission" date="2024-06" db="EMBL/GenBank/DDBJ databases">
        <title>Methylostella associata gen. nov., sp. nov., a novel Ancalomicrobiaceae-affiliated facultatively methylotrophic bacteria that feed on methanotrophs of the genus Methylococcus.</title>
        <authorList>
            <person name="Saltykova V."/>
            <person name="Danilova O.V."/>
            <person name="Oshkin I.Y."/>
            <person name="Belova S.E."/>
            <person name="Pimenov N.V."/>
            <person name="Dedysh S.N."/>
        </authorList>
    </citation>
    <scope>NUCLEOTIDE SEQUENCE</scope>
    <source>
        <strain evidence="6">S20</strain>
    </source>
</reference>